<dbReference type="Proteomes" id="UP000267223">
    <property type="component" value="Unassembled WGS sequence"/>
</dbReference>
<dbReference type="Pfam" id="PF20240">
    <property type="entry name" value="DUF6597"/>
    <property type="match status" value="1"/>
</dbReference>
<comment type="caution">
    <text evidence="2">The sequence shown here is derived from an EMBL/GenBank/DDBJ whole genome shotgun (WGS) entry which is preliminary data.</text>
</comment>
<dbReference type="Gene3D" id="1.10.10.60">
    <property type="entry name" value="Homeodomain-like"/>
    <property type="match status" value="1"/>
</dbReference>
<protein>
    <submittedName>
        <fullName evidence="2">AraC family transcriptional regulator</fullName>
    </submittedName>
</protein>
<dbReference type="GO" id="GO:0003700">
    <property type="term" value="F:DNA-binding transcription factor activity"/>
    <property type="evidence" value="ECO:0007669"/>
    <property type="project" value="InterPro"/>
</dbReference>
<dbReference type="RefSeq" id="WP_123121814.1">
    <property type="nucleotide sequence ID" value="NZ_RJJR01000014.1"/>
</dbReference>
<sequence length="275" mass="32100">MEISFRHIAIHPHLRGLIEKIWILESAGRVPDRDLRLVVPNGMVKLIIPVKNEFIAQRNNFYKYSKSNQLTIVGINDIPFVVDTVEDLPFSTIGIEFSPHAAYRFFNFNLRELKNSIFHSGEVFGNNNFEIESLIASTTLIEEKVLILQQFLLALLNKSAEDKIFEYCIHTIKKNYGHISVKNLERKTGYCARWINRKFEERIGISPKTFCAIVKFQCVYQSVVNNPGEIFDEKSYYHTYYDQSHFIKQFKRFTGYSPSKFGRCKNIFGNISYLK</sequence>
<accession>A0A3M9NAJ9</accession>
<evidence type="ECO:0000313" key="2">
    <source>
        <dbReference type="EMBL" id="RNI34273.1"/>
    </source>
</evidence>
<dbReference type="EMBL" id="RJJR01000014">
    <property type="protein sequence ID" value="RNI34273.1"/>
    <property type="molecule type" value="Genomic_DNA"/>
</dbReference>
<organism evidence="2 3">
    <name type="scientific">Hanamia caeni</name>
    <dbReference type="NCBI Taxonomy" id="2294116"/>
    <lineage>
        <taxon>Bacteria</taxon>
        <taxon>Pseudomonadati</taxon>
        <taxon>Bacteroidota</taxon>
        <taxon>Chitinophagia</taxon>
        <taxon>Chitinophagales</taxon>
        <taxon>Chitinophagaceae</taxon>
        <taxon>Hanamia</taxon>
    </lineage>
</organism>
<evidence type="ECO:0000313" key="3">
    <source>
        <dbReference type="Proteomes" id="UP000267223"/>
    </source>
</evidence>
<dbReference type="PROSITE" id="PS01124">
    <property type="entry name" value="HTH_ARAC_FAMILY_2"/>
    <property type="match status" value="1"/>
</dbReference>
<dbReference type="Pfam" id="PF12833">
    <property type="entry name" value="HTH_18"/>
    <property type="match status" value="1"/>
</dbReference>
<reference evidence="2 3" key="1">
    <citation type="submission" date="2018-11" db="EMBL/GenBank/DDBJ databases">
        <title>Draft genome sequence of Ferruginibacter sp. BO-59.</title>
        <authorList>
            <person name="Im W.T."/>
        </authorList>
    </citation>
    <scope>NUCLEOTIDE SEQUENCE [LARGE SCALE GENOMIC DNA]</scope>
    <source>
        <strain evidence="2 3">BO-59</strain>
    </source>
</reference>
<dbReference type="InterPro" id="IPR018060">
    <property type="entry name" value="HTH_AraC"/>
</dbReference>
<proteinExistence type="predicted"/>
<dbReference type="AlphaFoldDB" id="A0A3M9NAJ9"/>
<feature type="domain" description="HTH araC/xylS-type" evidence="1">
    <location>
        <begin position="162"/>
        <end position="264"/>
    </location>
</feature>
<name>A0A3M9NAJ9_9BACT</name>
<evidence type="ECO:0000259" key="1">
    <source>
        <dbReference type="PROSITE" id="PS01124"/>
    </source>
</evidence>
<gene>
    <name evidence="2" type="ORF">EFY79_16395</name>
</gene>
<dbReference type="InterPro" id="IPR046532">
    <property type="entry name" value="DUF6597"/>
</dbReference>
<keyword evidence="3" id="KW-1185">Reference proteome</keyword>
<dbReference type="GO" id="GO:0043565">
    <property type="term" value="F:sequence-specific DNA binding"/>
    <property type="evidence" value="ECO:0007669"/>
    <property type="project" value="InterPro"/>
</dbReference>
<dbReference type="OrthoDB" id="323290at2"/>